<feature type="coiled-coil region" evidence="1">
    <location>
        <begin position="352"/>
        <end position="382"/>
    </location>
</feature>
<dbReference type="PANTHER" id="PTHR38032">
    <property type="entry name" value="POLYMERASE-RELATED"/>
    <property type="match status" value="1"/>
</dbReference>
<keyword evidence="4" id="KW-1185">Reference proteome</keyword>
<dbReference type="Pfam" id="PF20250">
    <property type="entry name" value="FapA_N"/>
    <property type="match status" value="1"/>
</dbReference>
<dbReference type="InterPro" id="IPR005646">
    <property type="entry name" value="FapA"/>
</dbReference>
<dbReference type="EMBL" id="FXUF01000003">
    <property type="protein sequence ID" value="SMP47455.1"/>
    <property type="molecule type" value="Genomic_DNA"/>
</dbReference>
<accession>A0AA46AI87</accession>
<evidence type="ECO:0000259" key="2">
    <source>
        <dbReference type="Pfam" id="PF20250"/>
    </source>
</evidence>
<keyword evidence="1" id="KW-0175">Coiled coil</keyword>
<dbReference type="GO" id="GO:0000902">
    <property type="term" value="P:cell morphogenesis"/>
    <property type="evidence" value="ECO:0007669"/>
    <property type="project" value="InterPro"/>
</dbReference>
<dbReference type="PANTHER" id="PTHR38032:SF1">
    <property type="entry name" value="RNA-BINDING PROTEIN KHPB N-TERMINAL DOMAIN-CONTAINING PROTEIN"/>
    <property type="match status" value="1"/>
</dbReference>
<gene>
    <name evidence="3" type="ORF">SAMN06296020_103144</name>
</gene>
<dbReference type="Proteomes" id="UP001158066">
    <property type="component" value="Unassembled WGS sequence"/>
</dbReference>
<sequence length="476" mass="52639">MTEVNDFNVSEHKEPQNIDGEVKVTLSPDRMEAMMLFTEPVGEGRPVTVETAIEALKTANVVHGIDRQIIEEKVAHQYYENSFICARGERPVDGEAGQVIYHFNIEEQKKPSINEDGTVDFKNLDLIENVRQNDLLAEQILPTEGVPGTDVTGKAVPQKPGKPARFQPGKFVELSSDSLQMRALADGQVFIRDGKITVSPVYQVPANVDNTTGNIRFNGKVLVKGNVKSGFVIEADGDIEVEGVVEGAILKSNSNIVLKRGIQGNNQAELYCKGDLVARYIENTKINAGGNVEADCILHSVVYARRKILIKGKKGLIVGGVVKAGEEIIAQVIGSSMGTQTQIEVGIDPNLKEKYDQAKAKLKETVKNLENLKQTIEILNKMNKNVPLPPSKKDMLVRSVKTYEVMKDQQLDIQREIVDMDQQMEDATKGKIHASQTIYPGVRISIYNAVKHVYDDLAMCTLFYREGDVAIGMFEK</sequence>
<evidence type="ECO:0000313" key="3">
    <source>
        <dbReference type="EMBL" id="SMP47455.1"/>
    </source>
</evidence>
<evidence type="ECO:0000256" key="1">
    <source>
        <dbReference type="SAM" id="Coils"/>
    </source>
</evidence>
<feature type="domain" description="Flagellar Assembly Protein A N-terminal region" evidence="2">
    <location>
        <begin position="22"/>
        <end position="193"/>
    </location>
</feature>
<reference evidence="3" key="1">
    <citation type="submission" date="2017-05" db="EMBL/GenBank/DDBJ databases">
        <authorList>
            <person name="Varghese N."/>
            <person name="Submissions S."/>
        </authorList>
    </citation>
    <scope>NUCLEOTIDE SEQUENCE</scope>
    <source>
        <strain evidence="3">Su22</strain>
    </source>
</reference>
<dbReference type="InterPro" id="IPR036145">
    <property type="entry name" value="MinC_C_sf"/>
</dbReference>
<dbReference type="Pfam" id="PF03961">
    <property type="entry name" value="FapA"/>
    <property type="match status" value="1"/>
</dbReference>
<evidence type="ECO:0000313" key="4">
    <source>
        <dbReference type="Proteomes" id="UP001158066"/>
    </source>
</evidence>
<organism evidence="3 4">
    <name type="scientific">Anoxynatronum buryatiense</name>
    <dbReference type="NCBI Taxonomy" id="489973"/>
    <lineage>
        <taxon>Bacteria</taxon>
        <taxon>Bacillati</taxon>
        <taxon>Bacillota</taxon>
        <taxon>Clostridia</taxon>
        <taxon>Eubacteriales</taxon>
        <taxon>Clostridiaceae</taxon>
        <taxon>Anoxynatronum</taxon>
    </lineage>
</organism>
<dbReference type="AlphaFoldDB" id="A0AA46AI87"/>
<dbReference type="InterPro" id="IPR046865">
    <property type="entry name" value="FapA_b_solenoid"/>
</dbReference>
<proteinExistence type="predicted"/>
<protein>
    <recommendedName>
        <fullName evidence="2">Flagellar Assembly Protein A N-terminal region domain-containing protein</fullName>
    </recommendedName>
</protein>
<name>A0AA46AI87_9CLOT</name>
<dbReference type="InterPro" id="IPR046866">
    <property type="entry name" value="FapA_N"/>
</dbReference>
<dbReference type="SUPFAM" id="SSF63848">
    <property type="entry name" value="Cell-division inhibitor MinC, C-terminal domain"/>
    <property type="match status" value="1"/>
</dbReference>
<dbReference type="RefSeq" id="WP_283408420.1">
    <property type="nucleotide sequence ID" value="NZ_FXUF01000003.1"/>
</dbReference>
<comment type="caution">
    <text evidence="3">The sequence shown here is derived from an EMBL/GenBank/DDBJ whole genome shotgun (WGS) entry which is preliminary data.</text>
</comment>